<name>A0AAV4GZR9_9GAST</name>
<reference evidence="2 3" key="1">
    <citation type="journal article" date="2021" name="Elife">
        <title>Chloroplast acquisition without the gene transfer in kleptoplastic sea slugs, Plakobranchus ocellatus.</title>
        <authorList>
            <person name="Maeda T."/>
            <person name="Takahashi S."/>
            <person name="Yoshida T."/>
            <person name="Shimamura S."/>
            <person name="Takaki Y."/>
            <person name="Nagai Y."/>
            <person name="Toyoda A."/>
            <person name="Suzuki Y."/>
            <person name="Arimoto A."/>
            <person name="Ishii H."/>
            <person name="Satoh N."/>
            <person name="Nishiyama T."/>
            <person name="Hasebe M."/>
            <person name="Maruyama T."/>
            <person name="Minagawa J."/>
            <person name="Obokata J."/>
            <person name="Shigenobu S."/>
        </authorList>
    </citation>
    <scope>NUCLEOTIDE SEQUENCE [LARGE SCALE GENOMIC DNA]</scope>
</reference>
<protein>
    <submittedName>
        <fullName evidence="2">Replicase polyprotein 1a</fullName>
    </submittedName>
</protein>
<feature type="compositionally biased region" description="Polar residues" evidence="1">
    <location>
        <begin position="1"/>
        <end position="19"/>
    </location>
</feature>
<dbReference type="PANTHER" id="PTHR48209:SF2">
    <property type="entry name" value="FI24008P1"/>
    <property type="match status" value="1"/>
</dbReference>
<gene>
    <name evidence="2" type="ORF">ElyMa_006174900</name>
</gene>
<sequence length="254" mass="28591">MSSAEQSLTRSAVVQTSGHYNHGGTGHSEWPRPTSGRLEDEIYGAIKLSIETSEKVSVYKNDKIDTSNDEGDDDDDDDDDEGNSDDDHDGDDDNDNDDDEEDDDDNDDDNDDEGENDEGDNDDDNDDHDGDDEDNDDKKCYTQHRHTNFIIKILLTKKVLWILKLTEPCRRQENGGASLPSYSHIETTENKTQKHNRFLRREYIPARSVAPHLDQAHSRRFNYADEIQGSLGGKRDVIINVNGALRGGHVEALT</sequence>
<keyword evidence="3" id="KW-1185">Reference proteome</keyword>
<feature type="region of interest" description="Disordered" evidence="1">
    <location>
        <begin position="49"/>
        <end position="139"/>
    </location>
</feature>
<feature type="compositionally biased region" description="Acidic residues" evidence="1">
    <location>
        <begin position="67"/>
        <end position="135"/>
    </location>
</feature>
<feature type="region of interest" description="Disordered" evidence="1">
    <location>
        <begin position="1"/>
        <end position="36"/>
    </location>
</feature>
<evidence type="ECO:0000313" key="2">
    <source>
        <dbReference type="EMBL" id="GFR91403.1"/>
    </source>
</evidence>
<comment type="caution">
    <text evidence="2">The sequence shown here is derived from an EMBL/GenBank/DDBJ whole genome shotgun (WGS) entry which is preliminary data.</text>
</comment>
<proteinExistence type="predicted"/>
<dbReference type="PANTHER" id="PTHR48209">
    <property type="entry name" value="AGL056WP"/>
    <property type="match status" value="1"/>
</dbReference>
<accession>A0AAV4GZR9</accession>
<evidence type="ECO:0000313" key="3">
    <source>
        <dbReference type="Proteomes" id="UP000762676"/>
    </source>
</evidence>
<evidence type="ECO:0000256" key="1">
    <source>
        <dbReference type="SAM" id="MobiDB-lite"/>
    </source>
</evidence>
<organism evidence="2 3">
    <name type="scientific">Elysia marginata</name>
    <dbReference type="NCBI Taxonomy" id="1093978"/>
    <lineage>
        <taxon>Eukaryota</taxon>
        <taxon>Metazoa</taxon>
        <taxon>Spiralia</taxon>
        <taxon>Lophotrochozoa</taxon>
        <taxon>Mollusca</taxon>
        <taxon>Gastropoda</taxon>
        <taxon>Heterobranchia</taxon>
        <taxon>Euthyneura</taxon>
        <taxon>Panpulmonata</taxon>
        <taxon>Sacoglossa</taxon>
        <taxon>Placobranchoidea</taxon>
        <taxon>Plakobranchidae</taxon>
        <taxon>Elysia</taxon>
    </lineage>
</organism>
<dbReference type="AlphaFoldDB" id="A0AAV4GZR9"/>
<dbReference type="EMBL" id="BMAT01012392">
    <property type="protein sequence ID" value="GFR91403.1"/>
    <property type="molecule type" value="Genomic_DNA"/>
</dbReference>
<dbReference type="Proteomes" id="UP000762676">
    <property type="component" value="Unassembled WGS sequence"/>
</dbReference>